<gene>
    <name evidence="2" type="ORF">QUF54_02240</name>
</gene>
<keyword evidence="3" id="KW-1185">Reference proteome</keyword>
<proteinExistence type="predicted"/>
<dbReference type="InterPro" id="IPR017932">
    <property type="entry name" value="GATase_2_dom"/>
</dbReference>
<dbReference type="InterPro" id="IPR029055">
    <property type="entry name" value="Ntn_hydrolases_N"/>
</dbReference>
<sequence length="236" mass="26778">MKMTESIFGFWNPTENTLKRFQVLRDALAKENARLELGICTLQNESIQYRCSFNVSELLNDDWQPPIGGLGIAFFRPSPLFLPQYGVMPLYSIGHIAVAYLGVIDNLSEIREKLIYYGVQFDTTNVAETLSLLLHNYLEYHHLSAIDAMQRMMRKLKGQFALIALVTEGKWLMVGCRDYPLSVGRMRNHSTVYFCTDTKMLAQFTPAMSSVFGNQKPDIFCGTAPEPDDIILSNSL</sequence>
<dbReference type="PROSITE" id="PS51278">
    <property type="entry name" value="GATASE_TYPE_2"/>
    <property type="match status" value="1"/>
</dbReference>
<evidence type="ECO:0000259" key="1">
    <source>
        <dbReference type="PROSITE" id="PS51278"/>
    </source>
</evidence>
<comment type="caution">
    <text evidence="2">The sequence shown here is derived from an EMBL/GenBank/DDBJ whole genome shotgun (WGS) entry which is preliminary data.</text>
</comment>
<dbReference type="Proteomes" id="UP001171945">
    <property type="component" value="Unassembled WGS sequence"/>
</dbReference>
<dbReference type="Pfam" id="PF13537">
    <property type="entry name" value="GATase_7"/>
    <property type="match status" value="1"/>
</dbReference>
<dbReference type="Gene3D" id="3.60.20.10">
    <property type="entry name" value="Glutamine Phosphoribosylpyrophosphate, subunit 1, domain 1"/>
    <property type="match status" value="1"/>
</dbReference>
<feature type="domain" description="Glutamine amidotransferase type-2" evidence="1">
    <location>
        <begin position="5"/>
        <end position="236"/>
    </location>
</feature>
<organism evidence="2 3">
    <name type="scientific">Candidatus Marithioploca araucensis</name>
    <dbReference type="NCBI Taxonomy" id="70273"/>
    <lineage>
        <taxon>Bacteria</taxon>
        <taxon>Pseudomonadati</taxon>
        <taxon>Pseudomonadota</taxon>
        <taxon>Gammaproteobacteria</taxon>
        <taxon>Thiotrichales</taxon>
        <taxon>Thiotrichaceae</taxon>
        <taxon>Candidatus Marithioploca</taxon>
    </lineage>
</organism>
<protein>
    <recommendedName>
        <fullName evidence="1">Glutamine amidotransferase type-2 domain-containing protein</fullName>
    </recommendedName>
</protein>
<dbReference type="EMBL" id="JAUCGM010000072">
    <property type="protein sequence ID" value="MDM8562152.1"/>
    <property type="molecule type" value="Genomic_DNA"/>
</dbReference>
<name>A0ABT7VR69_9GAMM</name>
<evidence type="ECO:0000313" key="2">
    <source>
        <dbReference type="EMBL" id="MDM8562152.1"/>
    </source>
</evidence>
<dbReference type="SUPFAM" id="SSF56235">
    <property type="entry name" value="N-terminal nucleophile aminohydrolases (Ntn hydrolases)"/>
    <property type="match status" value="1"/>
</dbReference>
<accession>A0ABT7VR69</accession>
<evidence type="ECO:0000313" key="3">
    <source>
        <dbReference type="Proteomes" id="UP001171945"/>
    </source>
</evidence>
<reference evidence="2" key="1">
    <citation type="submission" date="2023-06" db="EMBL/GenBank/DDBJ databases">
        <title>Uncultivated large filamentous bacteria from sulfidic sediments reveal new species and different genomic features in energy metabolism and defense.</title>
        <authorList>
            <person name="Fonseca A."/>
        </authorList>
    </citation>
    <scope>NUCLEOTIDE SEQUENCE</scope>
    <source>
        <strain evidence="2">HSG4</strain>
    </source>
</reference>